<dbReference type="EC" id="2.7.7.60" evidence="7"/>
<dbReference type="InterPro" id="IPR050088">
    <property type="entry name" value="IspD/TarI_cytidylyltransf_bact"/>
</dbReference>
<comment type="similarity">
    <text evidence="3 7">Belongs to the IspD/TarI cytidylyltransferase family. IspD subfamily.</text>
</comment>
<feature type="site" description="Transition state stabilizer" evidence="7">
    <location>
        <position position="22"/>
    </location>
</feature>
<dbReference type="AlphaFoldDB" id="A0A021VXM5"/>
<feature type="site" description="Positions MEP for the nucleophilic attack" evidence="7">
    <location>
        <position position="183"/>
    </location>
</feature>
<keyword evidence="5 7" id="KW-0548">Nucleotidyltransferase</keyword>
<dbReference type="EMBL" id="AXCW01000065">
    <property type="protein sequence ID" value="EYR63837.1"/>
    <property type="molecule type" value="Genomic_DNA"/>
</dbReference>
<evidence type="ECO:0000256" key="1">
    <source>
        <dbReference type="ARBA" id="ARBA00001282"/>
    </source>
</evidence>
<keyword evidence="6 7" id="KW-0414">Isoprene biosynthesis</keyword>
<dbReference type="HAMAP" id="MF_00108">
    <property type="entry name" value="IspD"/>
    <property type="match status" value="1"/>
</dbReference>
<evidence type="ECO:0000256" key="4">
    <source>
        <dbReference type="ARBA" id="ARBA00022679"/>
    </source>
</evidence>
<organism evidence="8 9">
    <name type="scientific">Actinotalea ferrariae CF5-4</name>
    <dbReference type="NCBI Taxonomy" id="948458"/>
    <lineage>
        <taxon>Bacteria</taxon>
        <taxon>Bacillati</taxon>
        <taxon>Actinomycetota</taxon>
        <taxon>Actinomycetes</taxon>
        <taxon>Micrococcales</taxon>
        <taxon>Cellulomonadaceae</taxon>
        <taxon>Actinotalea</taxon>
    </lineage>
</organism>
<evidence type="ECO:0000256" key="3">
    <source>
        <dbReference type="ARBA" id="ARBA00009789"/>
    </source>
</evidence>
<comment type="catalytic activity">
    <reaction evidence="1 7">
        <text>2-C-methyl-D-erythritol 4-phosphate + CTP + H(+) = 4-CDP-2-C-methyl-D-erythritol + diphosphate</text>
        <dbReference type="Rhea" id="RHEA:13429"/>
        <dbReference type="ChEBI" id="CHEBI:15378"/>
        <dbReference type="ChEBI" id="CHEBI:33019"/>
        <dbReference type="ChEBI" id="CHEBI:37563"/>
        <dbReference type="ChEBI" id="CHEBI:57823"/>
        <dbReference type="ChEBI" id="CHEBI:58262"/>
        <dbReference type="EC" id="2.7.7.60"/>
    </reaction>
</comment>
<dbReference type="InterPro" id="IPR018294">
    <property type="entry name" value="ISPD_synthase_CS"/>
</dbReference>
<comment type="pathway">
    <text evidence="2 7">Isoprenoid biosynthesis; isopentenyl diphosphate biosynthesis via DXP pathway; isopentenyl diphosphate from 1-deoxy-D-xylulose 5-phosphate: step 2/6.</text>
</comment>
<evidence type="ECO:0000256" key="7">
    <source>
        <dbReference type="HAMAP-Rule" id="MF_00108"/>
    </source>
</evidence>
<dbReference type="SUPFAM" id="SSF53448">
    <property type="entry name" value="Nucleotide-diphospho-sugar transferases"/>
    <property type="match status" value="1"/>
</dbReference>
<reference evidence="8 9" key="1">
    <citation type="submission" date="2014-01" db="EMBL/GenBank/DDBJ databases">
        <title>Actinotalea ferrariae CF5-4.</title>
        <authorList>
            <person name="Chen F."/>
            <person name="Li Y."/>
            <person name="Wang G."/>
        </authorList>
    </citation>
    <scope>NUCLEOTIDE SEQUENCE [LARGE SCALE GENOMIC DNA]</scope>
    <source>
        <strain evidence="8 9">CF5-4</strain>
    </source>
</reference>
<dbReference type="Gene3D" id="3.90.550.10">
    <property type="entry name" value="Spore Coat Polysaccharide Biosynthesis Protein SpsA, Chain A"/>
    <property type="match status" value="1"/>
</dbReference>
<feature type="site" description="Transition state stabilizer" evidence="7">
    <location>
        <position position="15"/>
    </location>
</feature>
<dbReference type="PANTHER" id="PTHR32125:SF4">
    <property type="entry name" value="2-C-METHYL-D-ERYTHRITOL 4-PHOSPHATE CYTIDYLYLTRANSFERASE, CHLOROPLASTIC"/>
    <property type="match status" value="1"/>
</dbReference>
<evidence type="ECO:0000313" key="8">
    <source>
        <dbReference type="EMBL" id="EYR63837.1"/>
    </source>
</evidence>
<name>A0A021VXM5_9CELL</name>
<dbReference type="UniPathway" id="UPA00056">
    <property type="reaction ID" value="UER00093"/>
</dbReference>
<proteinExistence type="inferred from homology"/>
<keyword evidence="9" id="KW-1185">Reference proteome</keyword>
<dbReference type="PROSITE" id="PS01295">
    <property type="entry name" value="ISPD"/>
    <property type="match status" value="1"/>
</dbReference>
<dbReference type="InterPro" id="IPR001228">
    <property type="entry name" value="IspD"/>
</dbReference>
<evidence type="ECO:0000256" key="2">
    <source>
        <dbReference type="ARBA" id="ARBA00004787"/>
    </source>
</evidence>
<comment type="caution">
    <text evidence="8">The sequence shown here is derived from an EMBL/GenBank/DDBJ whole genome shotgun (WGS) entry which is preliminary data.</text>
</comment>
<dbReference type="InterPro" id="IPR029044">
    <property type="entry name" value="Nucleotide-diphossugar_trans"/>
</dbReference>
<evidence type="ECO:0000313" key="9">
    <source>
        <dbReference type="Proteomes" id="UP000019753"/>
    </source>
</evidence>
<dbReference type="Pfam" id="PF01128">
    <property type="entry name" value="IspD"/>
    <property type="match status" value="2"/>
</dbReference>
<feature type="site" description="Positions MEP for the nucleophilic attack" evidence="7">
    <location>
        <position position="243"/>
    </location>
</feature>
<dbReference type="OrthoDB" id="9802561at2"/>
<dbReference type="GO" id="GO:0050518">
    <property type="term" value="F:2-C-methyl-D-erythritol 4-phosphate cytidylyltransferase activity"/>
    <property type="evidence" value="ECO:0007669"/>
    <property type="project" value="UniProtKB-UniRule"/>
</dbReference>
<dbReference type="Proteomes" id="UP000019753">
    <property type="component" value="Unassembled WGS sequence"/>
</dbReference>
<comment type="function">
    <text evidence="7">Catalyzes the formation of 4-diphosphocytidyl-2-C-methyl-D-erythritol from CTP and 2-C-methyl-D-erythritol 4-phosphate (MEP).</text>
</comment>
<evidence type="ECO:0000256" key="6">
    <source>
        <dbReference type="ARBA" id="ARBA00023229"/>
    </source>
</evidence>
<sequence>MRAVVVLTAAGSGSRLGHTVPKALVPVAGTPLVVHALRGLWASGVVDDVVVSVPAEHRDAFERAVRRAVDDATAVGVRAAARCVVGGPTRQASVAAGLDALAPRGPVTGAAATGDAAAAVAGDQPAPARVIVLVHDAARALTPPEVVVRVAEAVADGADVVVPVVPVTDSVVEVHDGVRAVDRARLRAVQTPQGFELGLLRRAHAAAAHRADDEATAATDDAQLCAVLGAETTLVPGHLDAVKVTTPRDLLLAEALVAARVASDGVPA</sequence>
<dbReference type="GO" id="GO:0019288">
    <property type="term" value="P:isopentenyl diphosphate biosynthetic process, methylerythritol 4-phosphate pathway"/>
    <property type="evidence" value="ECO:0007669"/>
    <property type="project" value="UniProtKB-UniRule"/>
</dbReference>
<keyword evidence="4 7" id="KW-0808">Transferase</keyword>
<gene>
    <name evidence="7" type="primary">ispD</name>
    <name evidence="8" type="ORF">N866_17810</name>
</gene>
<accession>A0A021VXM5</accession>
<dbReference type="InterPro" id="IPR034683">
    <property type="entry name" value="IspD/TarI"/>
</dbReference>
<dbReference type="PANTHER" id="PTHR32125">
    <property type="entry name" value="2-C-METHYL-D-ERYTHRITOL 4-PHOSPHATE CYTIDYLYLTRANSFERASE, CHLOROPLASTIC"/>
    <property type="match status" value="1"/>
</dbReference>
<protein>
    <recommendedName>
        <fullName evidence="7">2-C-methyl-D-erythritol 4-phosphate cytidylyltransferase</fullName>
        <ecNumber evidence="7">2.7.7.60</ecNumber>
    </recommendedName>
    <alternativeName>
        <fullName evidence="7">4-diphosphocytidyl-2C-methyl-D-erythritol synthase</fullName>
    </alternativeName>
    <alternativeName>
        <fullName evidence="7">MEP cytidylyltransferase</fullName>
        <shortName evidence="7">MCT</shortName>
    </alternativeName>
</protein>
<evidence type="ECO:0000256" key="5">
    <source>
        <dbReference type="ARBA" id="ARBA00022695"/>
    </source>
</evidence>